<dbReference type="InterPro" id="IPR021857">
    <property type="entry name" value="DUF3467"/>
</dbReference>
<sequence length="111" mass="12091">MAEEKGVGGADQAQQSGQPKIVWDDSNMRSVYSNATNVAGGREEIVLLFGMNQAWHAGQKEIKIQLSDRVILSPFAAKRLSLMLGKVLSDYEKRFGALDMGMPQAPEAPIV</sequence>
<dbReference type="RefSeq" id="WP_349245882.1">
    <property type="nucleotide sequence ID" value="NZ_JASCXX010000020.1"/>
</dbReference>
<proteinExistence type="predicted"/>
<reference evidence="2" key="1">
    <citation type="submission" date="2023-05" db="EMBL/GenBank/DDBJ databases">
        <title>Anaerotaeda fermentans gen. nov., sp. nov., a novel anaerobic planctomycete of the new family within the order Sedimentisphaerales isolated from Taman Peninsula, Russia.</title>
        <authorList>
            <person name="Khomyakova M.A."/>
            <person name="Merkel A.Y."/>
            <person name="Slobodkin A.I."/>
        </authorList>
    </citation>
    <scope>NUCLEOTIDE SEQUENCE</scope>
    <source>
        <strain evidence="2">M17dextr</strain>
    </source>
</reference>
<keyword evidence="3" id="KW-1185">Reference proteome</keyword>
<accession>A0AAW6TXT5</accession>
<feature type="region of interest" description="Disordered" evidence="1">
    <location>
        <begin position="1"/>
        <end position="22"/>
    </location>
</feature>
<name>A0AAW6TXT5_9BACT</name>
<gene>
    <name evidence="2" type="ORF">QJ522_15535</name>
</gene>
<dbReference type="EMBL" id="JASCXX010000020">
    <property type="protein sequence ID" value="MDI6450472.1"/>
    <property type="molecule type" value="Genomic_DNA"/>
</dbReference>
<comment type="caution">
    <text evidence="2">The sequence shown here is derived from an EMBL/GenBank/DDBJ whole genome shotgun (WGS) entry which is preliminary data.</text>
</comment>
<dbReference type="AlphaFoldDB" id="A0AAW6TXT5"/>
<evidence type="ECO:0000313" key="2">
    <source>
        <dbReference type="EMBL" id="MDI6450472.1"/>
    </source>
</evidence>
<dbReference type="Proteomes" id="UP001431776">
    <property type="component" value="Unassembled WGS sequence"/>
</dbReference>
<protein>
    <submittedName>
        <fullName evidence="2">DUF3467 domain-containing protein</fullName>
    </submittedName>
</protein>
<dbReference type="Pfam" id="PF11950">
    <property type="entry name" value="DUF3467"/>
    <property type="match status" value="1"/>
</dbReference>
<organism evidence="2 3">
    <name type="scientific">Anaerobaca lacustris</name>
    <dbReference type="NCBI Taxonomy" id="3044600"/>
    <lineage>
        <taxon>Bacteria</taxon>
        <taxon>Pseudomonadati</taxon>
        <taxon>Planctomycetota</taxon>
        <taxon>Phycisphaerae</taxon>
        <taxon>Sedimentisphaerales</taxon>
        <taxon>Anaerobacaceae</taxon>
        <taxon>Anaerobaca</taxon>
    </lineage>
</organism>
<evidence type="ECO:0000313" key="3">
    <source>
        <dbReference type="Proteomes" id="UP001431776"/>
    </source>
</evidence>
<evidence type="ECO:0000256" key="1">
    <source>
        <dbReference type="SAM" id="MobiDB-lite"/>
    </source>
</evidence>